<dbReference type="EMBL" id="BART01020979">
    <property type="protein sequence ID" value="GAG94626.1"/>
    <property type="molecule type" value="Genomic_DNA"/>
</dbReference>
<dbReference type="InterPro" id="IPR001509">
    <property type="entry name" value="Epimerase_deHydtase"/>
</dbReference>
<gene>
    <name evidence="3" type="ORF">S01H4_38831</name>
</gene>
<evidence type="ECO:0000259" key="1">
    <source>
        <dbReference type="Pfam" id="PF01370"/>
    </source>
</evidence>
<protein>
    <recommendedName>
        <fullName evidence="4">TIGR01777 family protein</fullName>
    </recommendedName>
</protein>
<evidence type="ECO:0008006" key="4">
    <source>
        <dbReference type="Google" id="ProtNLM"/>
    </source>
</evidence>
<feature type="non-terminal residue" evidence="3">
    <location>
        <position position="1"/>
    </location>
</feature>
<proteinExistence type="predicted"/>
<dbReference type="InterPro" id="IPR013549">
    <property type="entry name" value="DUF1731"/>
</dbReference>
<dbReference type="InterPro" id="IPR036291">
    <property type="entry name" value="NAD(P)-bd_dom_sf"/>
</dbReference>
<dbReference type="Gene3D" id="3.40.50.720">
    <property type="entry name" value="NAD(P)-binding Rossmann-like Domain"/>
    <property type="match status" value="1"/>
</dbReference>
<sequence>SVRVVKWDFHQPESGDWAGVLAEADSVIHLAGTPLFKQRWTPSFKEEMSRSRVEGTRQLVDAIIASKKRPASFITASAVGIYGTDPSLAADENAAPADDLLARICVDWENQAKRLDAEGLRTAQIRIGIVLSREAGALKEVLPVFKMGLGGVMGHPDHWMNWIHEEDVARIFVMALNNEEMRGPYNAVAPTPALTADYYRTLCRVLGRPCLMKYPPAVIKVMIGEAGEYASGGAKALSGRLTDAGYTFFFDKLDKAFENLLG</sequence>
<feature type="domain" description="NAD-dependent epimerase/dehydratase" evidence="1">
    <location>
        <begin position="16"/>
        <end position="180"/>
    </location>
</feature>
<name>X1DDX7_9ZZZZ</name>
<accession>X1DDX7</accession>
<feature type="domain" description="DUF1731" evidence="2">
    <location>
        <begin position="215"/>
        <end position="260"/>
    </location>
</feature>
<organism evidence="3">
    <name type="scientific">marine sediment metagenome</name>
    <dbReference type="NCBI Taxonomy" id="412755"/>
    <lineage>
        <taxon>unclassified sequences</taxon>
        <taxon>metagenomes</taxon>
        <taxon>ecological metagenomes</taxon>
    </lineage>
</organism>
<reference evidence="3" key="1">
    <citation type="journal article" date="2014" name="Front. Microbiol.">
        <title>High frequency of phylogenetically diverse reductive dehalogenase-homologous genes in deep subseafloor sedimentary metagenomes.</title>
        <authorList>
            <person name="Kawai M."/>
            <person name="Futagami T."/>
            <person name="Toyoda A."/>
            <person name="Takaki Y."/>
            <person name="Nishi S."/>
            <person name="Hori S."/>
            <person name="Arai W."/>
            <person name="Tsubouchi T."/>
            <person name="Morono Y."/>
            <person name="Uchiyama I."/>
            <person name="Ito T."/>
            <person name="Fujiyama A."/>
            <person name="Inagaki F."/>
            <person name="Takami H."/>
        </authorList>
    </citation>
    <scope>NUCLEOTIDE SEQUENCE</scope>
    <source>
        <strain evidence="3">Expedition CK06-06</strain>
    </source>
</reference>
<dbReference type="PANTHER" id="PTHR11092:SF0">
    <property type="entry name" value="EPIMERASE FAMILY PROTEIN SDR39U1"/>
    <property type="match status" value="1"/>
</dbReference>
<evidence type="ECO:0000313" key="3">
    <source>
        <dbReference type="EMBL" id="GAG94626.1"/>
    </source>
</evidence>
<dbReference type="Pfam" id="PF01370">
    <property type="entry name" value="Epimerase"/>
    <property type="match status" value="1"/>
</dbReference>
<dbReference type="NCBIfam" id="TIGR01777">
    <property type="entry name" value="yfcH"/>
    <property type="match status" value="1"/>
</dbReference>
<dbReference type="SUPFAM" id="SSF51735">
    <property type="entry name" value="NAD(P)-binding Rossmann-fold domains"/>
    <property type="match status" value="1"/>
</dbReference>
<dbReference type="PANTHER" id="PTHR11092">
    <property type="entry name" value="SUGAR NUCLEOTIDE EPIMERASE RELATED"/>
    <property type="match status" value="1"/>
</dbReference>
<dbReference type="InterPro" id="IPR010099">
    <property type="entry name" value="SDR39U1"/>
</dbReference>
<dbReference type="AlphaFoldDB" id="X1DDX7"/>
<comment type="caution">
    <text evidence="3">The sequence shown here is derived from an EMBL/GenBank/DDBJ whole genome shotgun (WGS) entry which is preliminary data.</text>
</comment>
<evidence type="ECO:0000259" key="2">
    <source>
        <dbReference type="Pfam" id="PF08338"/>
    </source>
</evidence>
<dbReference type="Pfam" id="PF08338">
    <property type="entry name" value="DUF1731"/>
    <property type="match status" value="1"/>
</dbReference>